<dbReference type="InterPro" id="IPR018159">
    <property type="entry name" value="Spectrin/alpha-actinin"/>
</dbReference>
<feature type="compositionally biased region" description="Polar residues" evidence="17">
    <location>
        <begin position="7004"/>
        <end position="7017"/>
    </location>
</feature>
<name>A0A8C2KJI5_CYPCA</name>
<dbReference type="FunFam" id="1.20.58.60:FF:000073">
    <property type="entry name" value="Nesprin-1 isoform 1"/>
    <property type="match status" value="1"/>
</dbReference>
<dbReference type="InterPro" id="IPR056887">
    <property type="entry name" value="SYNE1/2_dom"/>
</dbReference>
<feature type="coiled-coil region" evidence="16">
    <location>
        <begin position="7046"/>
        <end position="7134"/>
    </location>
</feature>
<feature type="coiled-coil region" evidence="16">
    <location>
        <begin position="7192"/>
        <end position="7219"/>
    </location>
</feature>
<sequence length="7390" mass="847858">SDRLQYEQEAVQKRTFTKWINSHLAKCNPPLVVSDLFEDVKDGVMLLALLEVLSGHKLPCEQGRKLRRIHWVANVGRALKFLEGRRIKLVNINTTDVVDGRPSIVLGLIWTIILYFQIEELTSHLPALQPQSSSNSSVESSNSTETSSPPVKRKPRLSFQGGAKRALLKWVQTTATKLGLDVKDFGPSWRTGVAFHAVIFALRPHLVNMERVWRRPNRDNLEDAFSLAERELGIPQLLDPEDVDVDKPDEKSIMTYVAQFLKHHPDSQETEIGEQRKTLRELRAWADQLERDCAQGQRNGGSPVAQYQTFKHYSVQFEVQRRQVEKCIQSSQKDGKLTADQALVKQAWERLSARLLDWHLQLDSGLPHPLGQVGVWLHQAEKILREELVPQQVHDEPAKAIHKKRLHDQEILRLLERHKQTLQLIHRDRCVNNVPIPMEQLQDMAERLNYISTSSHVHLSKLEFWESKYSMLAFLTLTESKLKSWIIKYDRLESMELLLQSYGDFVEGQQFFEKYESSHQALINAAELYIKTDSSVEGGVKLFLREVSDQWRSLSVEVRSVRSMLEEVQCNWLRYNSCVASLQAWLEDAQGALRQPENTKREFFRNLAHWMDQHAAMNDAGNFLIETCDETVTCDIKHQLLLLNGRWRELFLMVKPVNKLVQFLKTKKCPLILRECQALCPLLEELEKQISAFYQTAEHAGHIITQQHNQEIIDLCVYFCFIHFWQELQTQQQTCKRCVCAVECSYMSLQRALCCTKSLHNFDMSLLQNRVTEIQTTAQVGLHYRFTILFSYTTIQMFGVKWRQVAETNGSLMRRYEESRADLEKALRVGQACLKERGDPDELFRKHNEFFGRLDQHILSAYLKACDDLTDIISEEDQQSLRETDIQAEAPSHLLRLRVETERRLVMTILQECWAELKREDKALLIDGSEKIIKEHRAFFKQKNPLSVCEKRLKTMEHLCQDLPENDKGYQMLEETRDHLSEVRGLVERTYLRLQQDPDKWIEWHARFSELSGWLLFQQTTQSGAEISSVQVSSPQINMINTVKAQGESLDWLKARLAVLEDISPESEGHTQRAALDKLSQQFSALLLSLSEVKDPFHVFMFAHAHLVLEQLKEEVIQTQEHRRILNAVNVTEAKQLLLIYQAIWQFVCLVSPVLQRELIFSSLDNLKIEMKNVKVRTQTENIGNMFAVRAESLVKKAGDIKLGPQNQSLLQDQAQSTKERLQEIQYILDCHKYLEMMHRWWQGFSHESEAFFSWVGESKKELEAFKDCNLINITKLTRQQDRFHLMDVFSRVETELQILIHFITPNEAGRIKARLTQIGRYREEFKNSVEQQEAELHSSFLNGLQEKLNVPVTSCTSASTTYKTLHEHMDVVQRLQQLGPRLMSLSLGWRRLSDAGQLEKAVADLQQAHKLHTQQATEKQSKLENLLTLWQRHVFKYLSLLQSWLNRCESLCSSDSPYLTADNVKLHSQIQMLQVKSEGILGILGNQHSWIQELQSHLSKLEQFSQVSLALNQWSENFLRHIQSTCKVSITDPQSADSKTKVHYVFIGKSLEALQPHLDALSPSLASKDLQHLQTRKEDCLQLFSEAQSLVAHRDEALLKLKDFCETYNKARTTLQTFQDAVEGRGSWDDSKVREINQELGDLAKELACLEVQAISLDIILNKAHFHLQGSEEERTSCRGLVDDVVLSVQVLQRSIGTKQSEAEALAAMWSSFRGWKELLLGSLAKLEDRVNIPWPTEASTHAFQQRLWLLKQLEEEIQALQHSQLWLGERGEQLAHKDSELAGDAQRDVALVQSTWERTRAIIVNPVYLVLLRYEMRVVELSNWLQQLEARLKTDAPLWGESQSAAPDCSEELRRVEEIHRVLLMRRYIWTVCVHVCEAACVNENVPDRSNCVCIWLYLFFHRASLERLCQSSLTITERESTSENSVAAELLSNHEALLQEARSRLRNLQEYQAFEEALKAVETCSCNLCLFPLIQDILLMKGEGEVKLNMAAGKAEMVVRDSGEVERGVICSKLQEIEDAWAALLLSAMSCHSRLEWTVNQWDLFVESRAQLQRWLEGVGLEVKGPLEPQLGLREKRKQLERLRLLSSDVEDHQGALCYLEESAAELYKRTGDPVFKEDEMVLLRAQFEDVKERVRLSEDVVLEHKKYMETNRELTDWLMVVGEELQQHSDPSGDPPVLNQKLTKMFLDSSEGRERLRRVRLSAERAGRHTAAAGCELMDGEVAALARALHQWEGASLRARDALETAVAAATGAEREQTRLTAQLEEEMQKLGGQLKEWSEGLSSAERRNSGAAAVEGWTVAKGVLEGLQTAEVMEEKLKAQLNELCGFSSDLGPQSDRVSALIKLHNSLSLRASRECQNKEKLLEQRFRSSLHDFRQWMVNANISTAKCFDSPHSIREASIALQRIQEFRSDKEQGQTRLNTVLTCGKQLSSVVPADRVEAIRTKANAAKDDWKSLMDSLQRRETALQVLQSQMQDFEASVEPLQDWLNRTEISVQESSARLHDLPAKRLELSKLQTLLEEMRSRESELAELRGRAHGLWEGQGAGKSFVHRVCQLAACYLALSNLIKEKVSRVERVVGEHQLFSKGLQELQNWVSESQQVLKTCRCPTSDKSVLITRMGQLETLLAACQGREIQLKMLITRGESVQRNTSAEGVPVVRKQIQDLKDSWESLLSTSIQCKRSENSLSLSLNKHYAEMRDKTANLGRAKAAVSKAEELVLLHQEYQRGLHMFEDWLEQEQNSLTLLKPLDVDVNALENTLKELQMLQSHCPKGHNLLSSVLAIRERVIPWGPPQIEDRALETAQTEWQGYQDRLGETKVQVEQALARVQQLEGLFQSLDQWLVDMELKVKVRSHRCSDVTAKEAQLQHLKRWQIEAAQRQAEVEGLSTLAQQVVEDAHVSGRISTRVTQLTARYHSLLLQIQLQEEMQKITEAQNALRTFSDWLSTARKNFKIVTERTEALDRITMEKKMKRLESLQGDMDQGHSMLKTLRENAEQAVSFLDDPGASRLEKEVRTGRSQLEELILGLREEHATLERSLQTLLSRDSAVSFVLEKGETLVTLLHSPSITDNMIRLQADYQELCGSTHVHRLEAQVKKQEAYHKDVQEIERWLLQMSSKMVTPDPSSGGGLEAATQQLARHKVYQSLDRELQKRVSLRDTLQQCQTWLSNVQEEIQIPPHAPHCLQEVLAQMKQDRTLQEQASTYLQLVCSTCDLSDEKVRETAAEIQQVKLQIEERMLESQELADNWREIKDLRSNLECRLLEAEQLLQSMLRRPAELEPKVAQNQLDQAQVSDSFVDLTQLRESINRLTAGQESPELMEVGRLRCAWLDLGREAAQLLEQKEEDLQRSGDYHDCICMVEELFDQLSKKWDQLARGDIESTSECLDALKKLSTDLQDQRCVLDDLRNNRHGILPRLSLEERDLVKEQVGYLEQRWTQVESLVQQKIQDSVQTLEELSQIEDNLHESQEWAELQKPSLSEVLKTSPPPDLAQSFLFDHLSFCAELEAKQKLLAEAVKDANSLSSRLGLNERRMLQTLASLQKSTEHLQHLEKALVIRKYFKVDLDRICEWLKQAEVATFPIIDLSGNDEELQNQLTGYQQLLDHASEYENLLLIVQRAGQEILPNLNEVDHCYLDEKLNGLPQQYNDMLLLIREKRDRIQQVLLDRREFESLIDVTRKALKELQEKCDGLEKSPNQSLEDGERLHSSYEDLMKGLANLFQGMKDLRGKTQDFLVMGQPYAPEVIDQLVYVHGSLYQQIECKMKEIRRTLKLLNDHRTVIEKMDYSISRLKGQLDKLDSKGDEKTDALERLSTLHNLTKLLEEVSSYPEGLETQNDDLNRHFDSKTLKTQVIFREEQLLTLKQKINTHIEECERGFMGNKDFQTDIKVSIDWLKSLWDRLRFLLCFLTEYHHSFQTVQQWFEDTGALLKQALQDVDLEKISHCLKDLENITGREHSVKGTMQEMQDLVPQMGDFLIQGLEDALNGLKVKAAQFVQPAIKDTSSRSVCSLSHRWTRLFGVARAQVKALQDSASVCEDLHSRVPDNMVEKASSMAALHSLLEYHDSFSREVERESSALTLLRHHVLNLFLHPHAAASTTDRKHNQDNPCLLEIQSIQEKYDEYEFLSTARGAMQSHRQNLEQIADCQQMKYQVHNATLPSEISTQLAEVTLALSSTVDQVPSFILGMSRIQVPKKNFEEFNEMLTLTLNWTEKAETVVSANIMWSPGFQIKEQIQHHQVVTLTLARSDHREFEGLVERVVLLGEVVQTDALHQQVAELSRHAEELQQRAKTRLLMLQDASKDLGRLESDVKSLHQSIERVQETLASPDLARLSLREQLTRRQLLLSEMEGLKQQVQTMQMCQSALRLPEDVIAALPLCVTAQSLQQESSHLQHNTIQQCNILQEALVQYEQYEQEVKNLQRLIEEAHRVIQDRPVATGNIQELQTQIQHHEELALKIKGYQEQISALNSKCKMLTVKAKHATMLLTVSEVDGLSDGLEELEDEEEEMPKHPPAHSSVVMMTAGRCHTLLSPVTEESGEEGTNSEVSSPPACRSPSPGPNFKINQSLSYSSHCSVLDLDTNITPLSRAPLQELYDPSMESAASANLDDLQRSWETLKNVISEKQKSLYEALERQHYYQETLQSVSTKMESIETALNEGLEPSKSPESQMAAHQALMDEILMLQDEISALQACFSRELQLDEDSLEADSGDQLALQSTLTVLGERMATIHMKASGKRQLLEERLSEQLEEQRQEQALQRYHSEAEELDNWLFSTRATLSSTLQPHPQDMDMEEQLIDCQNMLLEIEQKVLCLSELSVHSESLLMEGKAGTRGDAEQLSLKLHSLKSSLLELQRILQDKQTHIQGSLQEQEDTESDSSLSQSPNMMDWLSQARSTRNQQHQDTVQRQREQLGEQKKLLQSVASRGEEIISQRTTPNGESTNDQMRVRWENLSKDLNNKLQLSLNTMEQTPCNMVHNQLQHYSLAFSIKDLFADCHFFMSSPQTGGADSKRAHALKRALYEAVSSASSWLDNAENDLVSGPVLLSDDSETHLGHLESLNKEVKNVNEEVCKCRDVLGGTDQLWVGESGESVMVEEVLDGLEGRLKLLDTVLEQRCDTMKDKLQELSVFQVQLLLTAVSDSKYQLLQKMNAVMDRPASKQMEILAEAEDSLREFEQKVSEMRSRGETLLPNQLCTQDLLKLQDVYEELVEMVGSKRSELNQSLVLKAQYERALQDLVELLDTAQDKMAADQKMKVGSVIEVQILLDKHKEFFQGLETHVVLTQAFFRQVSGLVVQREVQSLEETVAQAQAVLKQAHKRGVELEGILEWWSRLVGDYQALYRQLEAVESSIPSVGLVEETEDRLNDRITLYQRLKASLSERQQQLYKLLEDGKRLLLHVSCSELETQLTQLGEHWLSTTTKINKELHRLDSTLKHWIRYQSESAELSQWLSSALDRLEFWSTQSVTVPQELETVRDHLHAFLEFSKEVDAKSSLRASVQSQGNQLLRLKKVDTAALRAKLAQVDTQWADLLTRIPVVQEKLHQLQMEKLPSRHAITELMSWISLMENVIQEDQQKIMGAVGSEALQMYLQKYKGFRIDLSCKQLTVDFVNQSVLQISSQDVEGKRSDKTDFAERLGAMNRRWQILQGLVTEKIQDLEGLLESRLEFENVVQTLKTWFSVQEERLKKKHRIEDVSSAQNALKDCQEMEVLVKEKEKDLEKAEEKGCLLIQDKKGEAGSVIMDTLKGLNQSWANLDHMVCFTLCILVNLRSVLEQWSLYKQAYEEIQGYLMEGRYTISRLCLLTGSPEAVLVQVENLETLQDELEKQESSLRKLGSITQQLLRDSHPSVSDSLNTALGDVNLRWNMLLEQISDQLRRSKSLLQLWQHYKALHAQSNTDIQKLEDQVEQLLKSATHRDVTEQEVKVWIYQCMMGYVKSVLQQLDEFSEQLRQQVDPSAMTTFHTDHLSLTQRLATVGHALQRQHALLEAGVRNYERFSKELHSLSHWSEEAEKVLKEPDPIGSPDISSVQEHMEKLKTQMLKLSSLSPDLERLNELGYQLPLNDNEIKHLQNLNRSWSSNSAHTIERFSKLQSLVLQRQSFLEKCDAWMTFLTQIEEKLAADISGNYQSLLDQQREHELFQAEMFSRHQILYSIINDGHQLLNQGQVEERDDFGMKLALLSNQWQGVVRRAQQRRGIIDSLVRQWQRYMELIEKLHHWLQEVSVEPEQQQGATVALQQIRGMLDHIQLKERVLQRQQGSYILTVEAGRQLLLWADARTEASLHTELTDVQEHWRTINIRLDERKKELLSWLRDWDQCEKGISASHEKLRDFKQKLSVPLPDHHEELHTEQICCKELESSVEGWTDDVAGLCILRESLSSGLSADDLTVLQERLILLQRQWEETCHQLSLRRQQVSERLNEWAVFNEKNKELCEWLTQMESKVSQNGDVTIEEMIEKLRKDYQEEISVAKENKYQLEQMGERLAQASHESKAAEIQYKLSKVNERWQHLLDLIEARVKKLRETLVAVQQLDKNMSSLRSWLAHIETELSRPIVYETCDSHEIQRKLNQQQDLQRDIEKHSTGVASVLNLCEVLLHDCDACATETECESIQQATRGLDRRWRNICAVAMERRLKIEETWRLWQKFLDDYSRFEEWLKVSERTAALPNSSGVLYTVAKEELKKFEAFQRQVQECLTQLELINKQYRRLARENRTDSSCHLRQMVHDGNRRWDILQRRVAAILRRLKHFIGQREEFETARDGILVWLTEMDLQLTNIEHFSECDIQAKIKQLKAFQQEISLNMGKMESVFGQGEVLMKKSEPLDAAVIEEELDELQRYCREVFGRVERYYRRLTRLPLTDDEFEGSDREFESGDLSDLQWGEDGAMPQTSSRPPSAGTVPVLTNGSGRDTPASVDSIPLEWDHDYDLDPMGHSMSTQQGRQKDEDEELLCLATAALTGEAVRLLDNIMDTSHYSLQQTDGTMGGHDSSYMGYMRLMDDCHGSLKAVKRVEGELEEEQDNLSGLSNPDNTETQSTGVIERWELIQAQSADSDHKEREDLVLLQKMTSDLDAMEAWLSQAEAELEELRGKNLSADIHTIEQRIRKLKELQKAMDSHKSKVLSINLNSVTLLQSVSEESQDLQAKLKEMNSRWDRLGKSLKDWRTALQDALMQCQEFHELSHGLLLWLENIDRRRNEIIPIASGLDRPTLQAHYRALKQIQRELLETEQKVDSLQELSGQLLVQTHGGECLEAQERVHVIGNRLQLLLKAVATDMELLEKELQASGNRQDASLWSVTDDGDTSGLVSPVSEVSVSTKRQSVMLPSGSGCVSSLSGSSGSQGGAAVARCQPFLLRVLRAALPLQLLLLLIVGLTCLVPMTEQDYSCAHANNFARSFHPMLRYMNGPPPV</sequence>
<dbReference type="InterPro" id="IPR002017">
    <property type="entry name" value="Spectrin_repeat"/>
</dbReference>
<dbReference type="InterPro" id="IPR001589">
    <property type="entry name" value="Actinin_actin-bd_CS"/>
</dbReference>
<dbReference type="PANTHER" id="PTHR14514:SF3">
    <property type="entry name" value="NESPRIN-1"/>
    <property type="match status" value="1"/>
</dbReference>
<dbReference type="FunFam" id="1.10.418.10:FF:000033">
    <property type="entry name" value="nesprin-1 isoform X1"/>
    <property type="match status" value="1"/>
</dbReference>
<evidence type="ECO:0000256" key="6">
    <source>
        <dbReference type="ARBA" id="ARBA00022692"/>
    </source>
</evidence>
<dbReference type="CDD" id="cd00176">
    <property type="entry name" value="SPEC"/>
    <property type="match status" value="7"/>
</dbReference>
<evidence type="ECO:0000256" key="15">
    <source>
        <dbReference type="PROSITE-ProRule" id="PRU00385"/>
    </source>
</evidence>
<dbReference type="FunFam" id="1.20.58.60:FF:000119">
    <property type="entry name" value="nesprin-1 isoform X2"/>
    <property type="match status" value="1"/>
</dbReference>
<evidence type="ECO:0000256" key="5">
    <source>
        <dbReference type="ARBA" id="ARBA00022553"/>
    </source>
</evidence>
<evidence type="ECO:0000313" key="21">
    <source>
        <dbReference type="Proteomes" id="UP000694701"/>
    </source>
</evidence>
<evidence type="ECO:0000256" key="9">
    <source>
        <dbReference type="ARBA" id="ARBA00023054"/>
    </source>
</evidence>
<evidence type="ECO:0000256" key="16">
    <source>
        <dbReference type="SAM" id="Coils"/>
    </source>
</evidence>
<dbReference type="InterPro" id="IPR001715">
    <property type="entry name" value="CH_dom"/>
</dbReference>
<feature type="domain" description="KASH" evidence="19">
    <location>
        <begin position="7331"/>
        <end position="7390"/>
    </location>
</feature>
<evidence type="ECO:0000256" key="1">
    <source>
        <dbReference type="ARBA" id="ARBA00004204"/>
    </source>
</evidence>
<dbReference type="SMART" id="SM00150">
    <property type="entry name" value="SPEC"/>
    <property type="match status" value="25"/>
</dbReference>
<dbReference type="FunFam" id="1.10.418.10:FF:000037">
    <property type="entry name" value="nesprin-1 isoform X1"/>
    <property type="match status" value="1"/>
</dbReference>
<keyword evidence="4" id="KW-0963">Cytoplasm</keyword>
<dbReference type="Pfam" id="PF00435">
    <property type="entry name" value="Spectrin"/>
    <property type="match status" value="7"/>
</dbReference>
<evidence type="ECO:0000256" key="2">
    <source>
        <dbReference type="ARBA" id="ARBA00004245"/>
    </source>
</evidence>
<keyword evidence="9 16" id="KW-0175">Coiled coil</keyword>
<feature type="coiled-coil region" evidence="16">
    <location>
        <begin position="3667"/>
        <end position="3694"/>
    </location>
</feature>
<protein>
    <submittedName>
        <fullName evidence="20">Spectrin repeat containing, nuclear envelope 1a</fullName>
    </submittedName>
</protein>
<dbReference type="Gene3D" id="1.20.58.60">
    <property type="match status" value="21"/>
</dbReference>
<feature type="domain" description="Calponin-homology (CH)" evidence="18">
    <location>
        <begin position="161"/>
        <end position="265"/>
    </location>
</feature>
<dbReference type="FunFam" id="1.20.58.60:FF:000112">
    <property type="entry name" value="nesprin-1 isoform X4"/>
    <property type="match status" value="1"/>
</dbReference>
<dbReference type="Ensembl" id="ENSCCRT00020119322.1">
    <property type="protein sequence ID" value="ENSCCRP00020109231.1"/>
    <property type="gene ID" value="ENSCCRG00020049382.1"/>
</dbReference>
<dbReference type="SMART" id="SM01249">
    <property type="entry name" value="KASH"/>
    <property type="match status" value="1"/>
</dbReference>
<dbReference type="Pfam" id="PF25034">
    <property type="entry name" value="Spectrin_SYNE1"/>
    <property type="match status" value="1"/>
</dbReference>
<evidence type="ECO:0000256" key="7">
    <source>
        <dbReference type="ARBA" id="ARBA00022737"/>
    </source>
</evidence>
<evidence type="ECO:0000256" key="4">
    <source>
        <dbReference type="ARBA" id="ARBA00022490"/>
    </source>
</evidence>
<evidence type="ECO:0000256" key="13">
    <source>
        <dbReference type="ARBA" id="ARBA00023242"/>
    </source>
</evidence>
<evidence type="ECO:0000256" key="8">
    <source>
        <dbReference type="ARBA" id="ARBA00022989"/>
    </source>
</evidence>
<evidence type="ECO:0000313" key="20">
    <source>
        <dbReference type="Ensembl" id="ENSCCRP00020109231.1"/>
    </source>
</evidence>
<dbReference type="FunFam" id="1.20.58.60:FF:000137">
    <property type="entry name" value="nesprin-1 isoform X2"/>
    <property type="match status" value="1"/>
</dbReference>
<evidence type="ECO:0000256" key="10">
    <source>
        <dbReference type="ARBA" id="ARBA00023136"/>
    </source>
</evidence>
<dbReference type="InterPro" id="IPR047291">
    <property type="entry name" value="CH_SYNE1_rpt2"/>
</dbReference>
<comment type="similarity">
    <text evidence="3">Belongs to the nesprin family.</text>
</comment>
<evidence type="ECO:0000256" key="17">
    <source>
        <dbReference type="SAM" id="MobiDB-lite"/>
    </source>
</evidence>
<comment type="subcellular location">
    <subcellularLocation>
        <location evidence="2">Cytoplasm</location>
        <location evidence="2">Cytoskeleton</location>
    </subcellularLocation>
    <subcellularLocation>
        <location evidence="1">Cytoplasm</location>
        <location evidence="1">Myofibril</location>
        <location evidence="1">Sarcomere</location>
    </subcellularLocation>
    <subcellularLocation>
        <location evidence="14">Nucleus outer membrane</location>
        <topology evidence="14">Single-pass type IV membrane protein</topology>
    </subcellularLocation>
</comment>
<proteinExistence type="inferred from homology"/>
<feature type="coiled-coil region" evidence="16">
    <location>
        <begin position="4400"/>
        <end position="4475"/>
    </location>
</feature>
<dbReference type="Proteomes" id="UP000694701">
    <property type="component" value="Unplaced"/>
</dbReference>
<keyword evidence="6 15" id="KW-0812">Transmembrane</keyword>
<dbReference type="PROSITE" id="PS50021">
    <property type="entry name" value="CH"/>
    <property type="match status" value="2"/>
</dbReference>
<dbReference type="Gene3D" id="1.10.418.10">
    <property type="entry name" value="Calponin-like domain"/>
    <property type="match status" value="2"/>
</dbReference>
<feature type="topological domain" description="Cytoplasmic" evidence="15">
    <location>
        <begin position="1"/>
        <end position="7339"/>
    </location>
</feature>
<dbReference type="PANTHER" id="PTHR14514">
    <property type="entry name" value="PKA ANCHORING PROTEIN"/>
    <property type="match status" value="1"/>
</dbReference>
<dbReference type="PROSITE" id="PS51049">
    <property type="entry name" value="KASH"/>
    <property type="match status" value="1"/>
</dbReference>
<feature type="coiled-coil region" evidence="16">
    <location>
        <begin position="6440"/>
        <end position="6518"/>
    </location>
</feature>
<feature type="compositionally biased region" description="Polar residues" evidence="17">
    <location>
        <begin position="4925"/>
        <end position="4937"/>
    </location>
</feature>
<dbReference type="CDD" id="cd21241">
    <property type="entry name" value="CH_SYNE1_rpt1"/>
    <property type="match status" value="1"/>
</dbReference>
<feature type="region of interest" description="Disordered" evidence="17">
    <location>
        <begin position="4858"/>
        <end position="4878"/>
    </location>
</feature>
<feature type="domain" description="Calponin-homology (CH)" evidence="18">
    <location>
        <begin position="10"/>
        <end position="117"/>
    </location>
</feature>
<dbReference type="GO" id="GO:0005856">
    <property type="term" value="C:cytoskeleton"/>
    <property type="evidence" value="ECO:0007669"/>
    <property type="project" value="UniProtKB-SubCell"/>
</dbReference>
<evidence type="ECO:0000256" key="12">
    <source>
        <dbReference type="ARBA" id="ARBA00023212"/>
    </source>
</evidence>
<dbReference type="InterPro" id="IPR057932">
    <property type="entry name" value="Spectrin_SYNE1_3"/>
</dbReference>
<keyword evidence="10 15" id="KW-0472">Membrane</keyword>
<dbReference type="InterPro" id="IPR047290">
    <property type="entry name" value="CH_SYNE1_rpt1"/>
</dbReference>
<dbReference type="PROSITE" id="PS00019">
    <property type="entry name" value="ACTININ_1"/>
    <property type="match status" value="1"/>
</dbReference>
<dbReference type="PROSITE" id="PS00020">
    <property type="entry name" value="ACTININ_2"/>
    <property type="match status" value="1"/>
</dbReference>
<dbReference type="InterPro" id="IPR057057">
    <property type="entry name" value="Spectrin_SYNE1"/>
</dbReference>
<evidence type="ECO:0000259" key="19">
    <source>
        <dbReference type="PROSITE" id="PS51049"/>
    </source>
</evidence>
<keyword evidence="7" id="KW-0677">Repeat</keyword>
<dbReference type="FunFam" id="1.20.58.60:FF:000126">
    <property type="entry name" value="Spectrin repeat containing, nuclear envelope 1a"/>
    <property type="match status" value="1"/>
</dbReference>
<feature type="region of interest" description="Disordered" evidence="17">
    <location>
        <begin position="6998"/>
        <end position="7017"/>
    </location>
</feature>
<keyword evidence="11" id="KW-0009">Actin-binding</keyword>
<accession>A0A8C2KJI5</accession>
<dbReference type="GO" id="GO:0030017">
    <property type="term" value="C:sarcomere"/>
    <property type="evidence" value="ECO:0007669"/>
    <property type="project" value="UniProtKB-SubCell"/>
</dbReference>
<keyword evidence="13" id="KW-0539">Nucleus</keyword>
<dbReference type="GO" id="GO:0005640">
    <property type="term" value="C:nuclear outer membrane"/>
    <property type="evidence" value="ECO:0007669"/>
    <property type="project" value="UniProtKB-SubCell"/>
</dbReference>
<feature type="region of interest" description="Disordered" evidence="17">
    <location>
        <begin position="6848"/>
        <end position="6901"/>
    </location>
</feature>
<feature type="region of interest" description="Disordered" evidence="17">
    <location>
        <begin position="4529"/>
        <end position="4556"/>
    </location>
</feature>
<dbReference type="SUPFAM" id="SSF46966">
    <property type="entry name" value="Spectrin repeat"/>
    <property type="match status" value="27"/>
</dbReference>
<keyword evidence="12" id="KW-0206">Cytoskeleton</keyword>
<dbReference type="GO" id="GO:0003779">
    <property type="term" value="F:actin binding"/>
    <property type="evidence" value="ECO:0007669"/>
    <property type="project" value="UniProtKB-KW"/>
</dbReference>
<feature type="coiled-coil region" evidence="16">
    <location>
        <begin position="5150"/>
        <end position="5177"/>
    </location>
</feature>
<dbReference type="CDD" id="cd21243">
    <property type="entry name" value="CH_SYNE1_rpt2"/>
    <property type="match status" value="1"/>
</dbReference>
<dbReference type="SMART" id="SM00033">
    <property type="entry name" value="CH"/>
    <property type="match status" value="2"/>
</dbReference>
<feature type="region of interest" description="Disordered" evidence="17">
    <location>
        <begin position="4917"/>
        <end position="4937"/>
    </location>
</feature>
<evidence type="ECO:0000256" key="14">
    <source>
        <dbReference type="ARBA" id="ARBA00046312"/>
    </source>
</evidence>
<dbReference type="Pfam" id="PF25035">
    <property type="entry name" value="SYNE1"/>
    <property type="match status" value="1"/>
</dbReference>
<feature type="coiled-coil region" evidence="16">
    <location>
        <begin position="5688"/>
        <end position="5715"/>
    </location>
</feature>
<evidence type="ECO:0000259" key="18">
    <source>
        <dbReference type="PROSITE" id="PS50021"/>
    </source>
</evidence>
<keyword evidence="5" id="KW-0597">Phosphoprotein</keyword>
<feature type="compositionally biased region" description="Low complexity" evidence="17">
    <location>
        <begin position="132"/>
        <end position="150"/>
    </location>
</feature>
<dbReference type="SUPFAM" id="SSF47576">
    <property type="entry name" value="Calponin-homology domain, CH-domain"/>
    <property type="match status" value="1"/>
</dbReference>
<organism evidence="20 21">
    <name type="scientific">Cyprinus carpio</name>
    <name type="common">Common carp</name>
    <dbReference type="NCBI Taxonomy" id="7962"/>
    <lineage>
        <taxon>Eukaryota</taxon>
        <taxon>Metazoa</taxon>
        <taxon>Chordata</taxon>
        <taxon>Craniata</taxon>
        <taxon>Vertebrata</taxon>
        <taxon>Euteleostomi</taxon>
        <taxon>Actinopterygii</taxon>
        <taxon>Neopterygii</taxon>
        <taxon>Teleostei</taxon>
        <taxon>Ostariophysi</taxon>
        <taxon>Cypriniformes</taxon>
        <taxon>Cyprinidae</taxon>
        <taxon>Cyprininae</taxon>
        <taxon>Cyprinus</taxon>
    </lineage>
</organism>
<feature type="coiled-coil region" evidence="16">
    <location>
        <begin position="4266"/>
        <end position="4352"/>
    </location>
</feature>
<dbReference type="Pfam" id="PF00307">
    <property type="entry name" value="CH"/>
    <property type="match status" value="2"/>
</dbReference>
<dbReference type="Pfam" id="PF25803">
    <property type="entry name" value="Spectrin_SYNE1_2"/>
    <property type="match status" value="1"/>
</dbReference>
<feature type="region of interest" description="Disordered" evidence="17">
    <location>
        <begin position="129"/>
        <end position="156"/>
    </location>
</feature>
<dbReference type="InterPro" id="IPR036872">
    <property type="entry name" value="CH_dom_sf"/>
</dbReference>
<keyword evidence="8" id="KW-1133">Transmembrane helix</keyword>
<reference evidence="20" key="1">
    <citation type="submission" date="2025-08" db="UniProtKB">
        <authorList>
            <consortium name="Ensembl"/>
        </authorList>
    </citation>
    <scope>IDENTIFICATION</scope>
</reference>
<dbReference type="FunFam" id="1.20.58.60:FF:000233">
    <property type="entry name" value="nesprin-1 isoform X9"/>
    <property type="match status" value="1"/>
</dbReference>
<feature type="topological domain" description="Perinuclear space" evidence="15">
    <location>
        <begin position="7361"/>
        <end position="7390"/>
    </location>
</feature>
<dbReference type="Pfam" id="PF10541">
    <property type="entry name" value="KASH"/>
    <property type="match status" value="1"/>
</dbReference>
<dbReference type="InterPro" id="IPR012315">
    <property type="entry name" value="KASH"/>
</dbReference>
<evidence type="ECO:0000256" key="3">
    <source>
        <dbReference type="ARBA" id="ARBA00008619"/>
    </source>
</evidence>
<evidence type="ECO:0000256" key="11">
    <source>
        <dbReference type="ARBA" id="ARBA00023203"/>
    </source>
</evidence>